<evidence type="ECO:0000256" key="2">
    <source>
        <dbReference type="ARBA" id="ARBA00022676"/>
    </source>
</evidence>
<evidence type="ECO:0000313" key="5">
    <source>
        <dbReference type="EMBL" id="GJE04097.1"/>
    </source>
</evidence>
<comment type="similarity">
    <text evidence="1">Belongs to the glycosyltransferase 2 family.</text>
</comment>
<name>A0ABQ4SLJ5_9HYPH</name>
<comment type="caution">
    <text evidence="5">The sequence shown here is derived from an EMBL/GenBank/DDBJ whole genome shotgun (WGS) entry which is preliminary data.</text>
</comment>
<evidence type="ECO:0000259" key="4">
    <source>
        <dbReference type="Pfam" id="PF00535"/>
    </source>
</evidence>
<feature type="domain" description="Glycosyltransferase 2-like" evidence="4">
    <location>
        <begin position="14"/>
        <end position="173"/>
    </location>
</feature>
<reference evidence="5" key="2">
    <citation type="submission" date="2021-08" db="EMBL/GenBank/DDBJ databases">
        <authorList>
            <person name="Tani A."/>
            <person name="Ola A."/>
            <person name="Ogura Y."/>
            <person name="Katsura K."/>
            <person name="Hayashi T."/>
        </authorList>
    </citation>
    <scope>NUCLEOTIDE SEQUENCE</scope>
    <source>
        <strain evidence="5">DSM 17168</strain>
    </source>
</reference>
<gene>
    <name evidence="5" type="ORF">GMJLKIPL_6057</name>
</gene>
<dbReference type="InterPro" id="IPR001173">
    <property type="entry name" value="Glyco_trans_2-like"/>
</dbReference>
<dbReference type="Pfam" id="PF00535">
    <property type="entry name" value="Glycos_transf_2"/>
    <property type="match status" value="1"/>
</dbReference>
<reference evidence="5" key="1">
    <citation type="journal article" date="2021" name="Front. Microbiol.">
        <title>Comprehensive Comparative Genomics and Phenotyping of Methylobacterium Species.</title>
        <authorList>
            <person name="Alessa O."/>
            <person name="Ogura Y."/>
            <person name="Fujitani Y."/>
            <person name="Takami H."/>
            <person name="Hayashi T."/>
            <person name="Sahin N."/>
            <person name="Tani A."/>
        </authorList>
    </citation>
    <scope>NUCLEOTIDE SEQUENCE</scope>
    <source>
        <strain evidence="5">DSM 17168</strain>
    </source>
</reference>
<dbReference type="RefSeq" id="WP_238241467.1">
    <property type="nucleotide sequence ID" value="NZ_BPQQ01000101.1"/>
</dbReference>
<evidence type="ECO:0000313" key="6">
    <source>
        <dbReference type="Proteomes" id="UP001055153"/>
    </source>
</evidence>
<dbReference type="EMBL" id="BPQQ01000101">
    <property type="protein sequence ID" value="GJE04097.1"/>
    <property type="molecule type" value="Genomic_DNA"/>
</dbReference>
<dbReference type="InterPro" id="IPR029044">
    <property type="entry name" value="Nucleotide-diphossugar_trans"/>
</dbReference>
<protein>
    <recommendedName>
        <fullName evidence="4">Glycosyltransferase 2-like domain-containing protein</fullName>
    </recommendedName>
</protein>
<proteinExistence type="inferred from homology"/>
<accession>A0ABQ4SLJ5</accession>
<evidence type="ECO:0000256" key="3">
    <source>
        <dbReference type="ARBA" id="ARBA00022679"/>
    </source>
</evidence>
<organism evidence="5 6">
    <name type="scientific">Methylobacterium isbiliense</name>
    <dbReference type="NCBI Taxonomy" id="315478"/>
    <lineage>
        <taxon>Bacteria</taxon>
        <taxon>Pseudomonadati</taxon>
        <taxon>Pseudomonadota</taxon>
        <taxon>Alphaproteobacteria</taxon>
        <taxon>Hyphomicrobiales</taxon>
        <taxon>Methylobacteriaceae</taxon>
        <taxon>Methylobacterium</taxon>
    </lineage>
</organism>
<dbReference type="PANTHER" id="PTHR43179:SF12">
    <property type="entry name" value="GALACTOFURANOSYLTRANSFERASE GLFT2"/>
    <property type="match status" value="1"/>
</dbReference>
<dbReference type="Proteomes" id="UP001055153">
    <property type="component" value="Unassembled WGS sequence"/>
</dbReference>
<keyword evidence="2" id="KW-0328">Glycosyltransferase</keyword>
<dbReference type="Gene3D" id="3.90.550.10">
    <property type="entry name" value="Spore Coat Polysaccharide Biosynthesis Protein SpsA, Chain A"/>
    <property type="match status" value="1"/>
</dbReference>
<keyword evidence="3" id="KW-0808">Transferase</keyword>
<keyword evidence="6" id="KW-1185">Reference proteome</keyword>
<dbReference type="PANTHER" id="PTHR43179">
    <property type="entry name" value="RHAMNOSYLTRANSFERASE WBBL"/>
    <property type="match status" value="1"/>
</dbReference>
<dbReference type="SUPFAM" id="SSF53448">
    <property type="entry name" value="Nucleotide-diphospho-sugar transferases"/>
    <property type="match status" value="1"/>
</dbReference>
<evidence type="ECO:0000256" key="1">
    <source>
        <dbReference type="ARBA" id="ARBA00006739"/>
    </source>
</evidence>
<sequence>MHDSADAPPTGLVSVVIPHVDDLANLDRCLALLAGQTLPSGRVEVVVADNGSAAGLAAVRAVAAGRARVIDAPERGAGPARNAGVAAARGDILVFLDSDCRPEADWLVRGLAALGGADVIGGAVRVVAENAAAPTPVEAFELVFAFRNDLYVARKGFTVTANMFVRRAVFEAVGPFRNGMSEDVEWCHRARAGGYRLAYAPGAVVAHPARRTWDDLVRKWRRTTREAYLLARPGGLRVLPWLARAWLVLLSALPHALKAMRAAEIGPLRDRLGAARVLLRIRGFRFLEAHRLAFTRQEAAR</sequence>